<dbReference type="Proteomes" id="UP001144978">
    <property type="component" value="Unassembled WGS sequence"/>
</dbReference>
<name>A0ACC1MU50_9APHY</name>
<reference evidence="1" key="1">
    <citation type="submission" date="2022-08" db="EMBL/GenBank/DDBJ databases">
        <title>Genome Sequence of Pycnoporus sanguineus.</title>
        <authorList>
            <person name="Buettner E."/>
        </authorList>
    </citation>
    <scope>NUCLEOTIDE SEQUENCE</scope>
    <source>
        <strain evidence="1">CG-C14</strain>
    </source>
</reference>
<evidence type="ECO:0000313" key="1">
    <source>
        <dbReference type="EMBL" id="KAJ2970187.1"/>
    </source>
</evidence>
<dbReference type="EMBL" id="JANSHE010005599">
    <property type="protein sequence ID" value="KAJ2970187.1"/>
    <property type="molecule type" value="Genomic_DNA"/>
</dbReference>
<keyword evidence="2" id="KW-1185">Reference proteome</keyword>
<gene>
    <name evidence="1" type="ORF">NUW54_g12785</name>
</gene>
<sequence length="143" mass="15165">MLASGSFLPGAVDIDALELEVFFLKLGIWTFVDFGLEKNDESDFASFTTGFVSFTGTAFALDEPATGTATFFAGGAAFADAGSAFRFLPLVSVTTALASFPWVVAARTDMTHPLFYRFPSCFRALVGRSACSAISVRGSMPCP</sequence>
<protein>
    <submittedName>
        <fullName evidence="1">Uncharacterized protein</fullName>
    </submittedName>
</protein>
<accession>A0ACC1MU50</accession>
<proteinExistence type="predicted"/>
<evidence type="ECO:0000313" key="2">
    <source>
        <dbReference type="Proteomes" id="UP001144978"/>
    </source>
</evidence>
<organism evidence="1 2">
    <name type="scientific">Trametes sanguinea</name>
    <dbReference type="NCBI Taxonomy" id="158606"/>
    <lineage>
        <taxon>Eukaryota</taxon>
        <taxon>Fungi</taxon>
        <taxon>Dikarya</taxon>
        <taxon>Basidiomycota</taxon>
        <taxon>Agaricomycotina</taxon>
        <taxon>Agaricomycetes</taxon>
        <taxon>Polyporales</taxon>
        <taxon>Polyporaceae</taxon>
        <taxon>Trametes</taxon>
    </lineage>
</organism>
<comment type="caution">
    <text evidence="1">The sequence shown here is derived from an EMBL/GenBank/DDBJ whole genome shotgun (WGS) entry which is preliminary data.</text>
</comment>